<dbReference type="GO" id="GO:0008235">
    <property type="term" value="F:metalloexopeptidase activity"/>
    <property type="evidence" value="ECO:0007669"/>
    <property type="project" value="InterPro"/>
</dbReference>
<dbReference type="PANTHER" id="PTHR12147:SF26">
    <property type="entry name" value="PEPTIDASE M28 DOMAIN-CONTAINING PROTEIN"/>
    <property type="match status" value="1"/>
</dbReference>
<dbReference type="Pfam" id="PF04389">
    <property type="entry name" value="Peptidase_M28"/>
    <property type="match status" value="1"/>
</dbReference>
<dbReference type="OrthoDB" id="345880at2"/>
<sequence length="414" mass="43013">MIWWQDDQSLPFPDELLQLADTGERTADGALYLVGQAGDSFLSEFPEARVAVDNGRYLVVSLTNDERAKAEQANSACFGVSPVPENSHVLRTVPAPLQAPTARSTITDLVSESELIASCTVLAGFRTRHSLSSEFTSASDWARTRLQSFGFAVATQTITVGGSPSSNLVADKSGTGANRRLVIATAHLDSINISGGAGAPAPGADDNASGSAGVVEIGRVLGPQSSENDLRLILFGGEEEGLHGSRQYVAALTPADRARLDAVINMDMIGTLNVPAPTVLLEGAPVSQQLMNDLSDAANEYTSLTVQTSLNPFASDHVPFINAGLPALLTIEGSDSNNTSIHTANDTLDKVNGALAAQIVRMNVAVLARRLHLNDVPAAALSAVGSAAADLTGDQSADIVGFGDAGVWVSLNNG</sequence>
<dbReference type="Proteomes" id="UP000198867">
    <property type="component" value="Unassembled WGS sequence"/>
</dbReference>
<feature type="domain" description="Peptidase M28" evidence="1">
    <location>
        <begin position="167"/>
        <end position="364"/>
    </location>
</feature>
<dbReference type="SUPFAM" id="SSF53187">
    <property type="entry name" value="Zn-dependent exopeptidases"/>
    <property type="match status" value="1"/>
</dbReference>
<name>A0A1I4ZF01_9MICO</name>
<dbReference type="GO" id="GO:0006508">
    <property type="term" value="P:proteolysis"/>
    <property type="evidence" value="ECO:0007669"/>
    <property type="project" value="InterPro"/>
</dbReference>
<evidence type="ECO:0000259" key="1">
    <source>
        <dbReference type="Pfam" id="PF04389"/>
    </source>
</evidence>
<gene>
    <name evidence="2" type="ORF">SAMN05216219_0752</name>
</gene>
<reference evidence="3" key="1">
    <citation type="submission" date="2016-10" db="EMBL/GenBank/DDBJ databases">
        <authorList>
            <person name="Varghese N."/>
            <person name="Submissions S."/>
        </authorList>
    </citation>
    <scope>NUCLEOTIDE SEQUENCE [LARGE SCALE GENOMIC DNA]</scope>
    <source>
        <strain evidence="3">CGMCC 1.11101</strain>
    </source>
</reference>
<keyword evidence="2" id="KW-0645">Protease</keyword>
<protein>
    <submittedName>
        <fullName evidence="2">Zn-dependent amino-or carboxypeptidase, M28 family</fullName>
    </submittedName>
</protein>
<keyword evidence="3" id="KW-1185">Reference proteome</keyword>
<dbReference type="EMBL" id="FOVM01000002">
    <property type="protein sequence ID" value="SFN48613.1"/>
    <property type="molecule type" value="Genomic_DNA"/>
</dbReference>
<dbReference type="AlphaFoldDB" id="A0A1I4ZF01"/>
<dbReference type="InterPro" id="IPR007484">
    <property type="entry name" value="Peptidase_M28"/>
</dbReference>
<dbReference type="STRING" id="995034.SAMN05216219_0752"/>
<dbReference type="Gene3D" id="3.40.630.10">
    <property type="entry name" value="Zn peptidases"/>
    <property type="match status" value="1"/>
</dbReference>
<evidence type="ECO:0000313" key="3">
    <source>
        <dbReference type="Proteomes" id="UP000198867"/>
    </source>
</evidence>
<keyword evidence="2" id="KW-0121">Carboxypeptidase</keyword>
<feature type="non-terminal residue" evidence="2">
    <location>
        <position position="414"/>
    </location>
</feature>
<keyword evidence="2" id="KW-0378">Hydrolase</keyword>
<accession>A0A1I4ZF01</accession>
<evidence type="ECO:0000313" key="2">
    <source>
        <dbReference type="EMBL" id="SFN48613.1"/>
    </source>
</evidence>
<dbReference type="PANTHER" id="PTHR12147">
    <property type="entry name" value="METALLOPEPTIDASE M28 FAMILY MEMBER"/>
    <property type="match status" value="1"/>
</dbReference>
<dbReference type="InterPro" id="IPR045175">
    <property type="entry name" value="M28_fam"/>
</dbReference>
<organism evidence="2 3">
    <name type="scientific">Mycetocola miduiensis</name>
    <dbReference type="NCBI Taxonomy" id="995034"/>
    <lineage>
        <taxon>Bacteria</taxon>
        <taxon>Bacillati</taxon>
        <taxon>Actinomycetota</taxon>
        <taxon>Actinomycetes</taxon>
        <taxon>Micrococcales</taxon>
        <taxon>Microbacteriaceae</taxon>
        <taxon>Mycetocola</taxon>
    </lineage>
</organism>
<dbReference type="RefSeq" id="WP_143094978.1">
    <property type="nucleotide sequence ID" value="NZ_FOVM01000002.1"/>
</dbReference>
<dbReference type="GO" id="GO:0004180">
    <property type="term" value="F:carboxypeptidase activity"/>
    <property type="evidence" value="ECO:0007669"/>
    <property type="project" value="UniProtKB-KW"/>
</dbReference>
<proteinExistence type="predicted"/>